<evidence type="ECO:0000256" key="2">
    <source>
        <dbReference type="ARBA" id="ARBA00022448"/>
    </source>
</evidence>
<dbReference type="PROSITE" id="PS50893">
    <property type="entry name" value="ABC_TRANSPORTER_2"/>
    <property type="match status" value="1"/>
</dbReference>
<accession>A0A318UHR5</accession>
<dbReference type="OrthoDB" id="9785229at2"/>
<dbReference type="InterPro" id="IPR003593">
    <property type="entry name" value="AAA+_ATPase"/>
</dbReference>
<evidence type="ECO:0000256" key="3">
    <source>
        <dbReference type="ARBA" id="ARBA00022741"/>
    </source>
</evidence>
<dbReference type="AlphaFoldDB" id="A0A318UHR5"/>
<dbReference type="Gene3D" id="3.40.50.300">
    <property type="entry name" value="P-loop containing nucleotide triphosphate hydrolases"/>
    <property type="match status" value="1"/>
</dbReference>
<dbReference type="PANTHER" id="PTHR43335:SF4">
    <property type="entry name" value="ABC TRANSPORTER, ATP-BINDING PROTEIN"/>
    <property type="match status" value="1"/>
</dbReference>
<proteinExistence type="inferred from homology"/>
<dbReference type="InterPro" id="IPR027417">
    <property type="entry name" value="P-loop_NTPase"/>
</dbReference>
<comment type="similarity">
    <text evidence="1">Belongs to the ABC transporter superfamily.</text>
</comment>
<dbReference type="Pfam" id="PF00005">
    <property type="entry name" value="ABC_tran"/>
    <property type="match status" value="1"/>
</dbReference>
<organism evidence="6 7">
    <name type="scientific">Pedobacter nutrimenti</name>
    <dbReference type="NCBI Taxonomy" id="1241337"/>
    <lineage>
        <taxon>Bacteria</taxon>
        <taxon>Pseudomonadati</taxon>
        <taxon>Bacteroidota</taxon>
        <taxon>Sphingobacteriia</taxon>
        <taxon>Sphingobacteriales</taxon>
        <taxon>Sphingobacteriaceae</taxon>
        <taxon>Pedobacter</taxon>
    </lineage>
</organism>
<feature type="domain" description="ABC transporter" evidence="5">
    <location>
        <begin position="6"/>
        <end position="233"/>
    </location>
</feature>
<dbReference type="EMBL" id="QKLU01000002">
    <property type="protein sequence ID" value="PYF76006.1"/>
    <property type="molecule type" value="Genomic_DNA"/>
</dbReference>
<dbReference type="InterPro" id="IPR017871">
    <property type="entry name" value="ABC_transporter-like_CS"/>
</dbReference>
<dbReference type="Proteomes" id="UP000248198">
    <property type="component" value="Unassembled WGS sequence"/>
</dbReference>
<comment type="caution">
    <text evidence="6">The sequence shown here is derived from an EMBL/GenBank/DDBJ whole genome shotgun (WGS) entry which is preliminary data.</text>
</comment>
<dbReference type="GO" id="GO:0005524">
    <property type="term" value="F:ATP binding"/>
    <property type="evidence" value="ECO:0007669"/>
    <property type="project" value="UniProtKB-KW"/>
</dbReference>
<dbReference type="PROSITE" id="PS00211">
    <property type="entry name" value="ABC_TRANSPORTER_1"/>
    <property type="match status" value="1"/>
</dbReference>
<name>A0A318UHR5_9SPHI</name>
<dbReference type="GO" id="GO:0016887">
    <property type="term" value="F:ATP hydrolysis activity"/>
    <property type="evidence" value="ECO:0007669"/>
    <property type="project" value="InterPro"/>
</dbReference>
<sequence>MNSPAIQTCGLNYHFGDQKVIENLSLEVNRGSIYGFLGPNGAGKTTTIKILLNLLKSPKDTVFVFGRDMNTYRTANLKKIGALVEQPAIYAHMTGKENLLNRCMLLGLSKNKASEILELVGLGAAAHKKTGQYSLGMKQRLGIGLALLPDPELLLLDEPTNGLDPNGIIEIRSLMIELATKHEKTILVSSHLLSEIEKTATHVGIINKGQLLFQGTIEDLHLLNKPVLTIELNNTQAAAQLLSREGYHIEETKADQLTLEYSSAEQSSQINSLLVQNGFNVSSLHPIRKALEELFLDITKTNN</sequence>
<protein>
    <submittedName>
        <fullName evidence="6">ABC-2 type transport system ATP-binding protein</fullName>
    </submittedName>
</protein>
<evidence type="ECO:0000313" key="7">
    <source>
        <dbReference type="Proteomes" id="UP000248198"/>
    </source>
</evidence>
<dbReference type="PANTHER" id="PTHR43335">
    <property type="entry name" value="ABC TRANSPORTER, ATP-BINDING PROTEIN"/>
    <property type="match status" value="1"/>
</dbReference>
<dbReference type="SMART" id="SM00382">
    <property type="entry name" value="AAA"/>
    <property type="match status" value="1"/>
</dbReference>
<reference evidence="6 7" key="1">
    <citation type="submission" date="2018-06" db="EMBL/GenBank/DDBJ databases">
        <title>Genomic Encyclopedia of Archaeal and Bacterial Type Strains, Phase II (KMG-II): from individual species to whole genera.</title>
        <authorList>
            <person name="Goeker M."/>
        </authorList>
    </citation>
    <scope>NUCLEOTIDE SEQUENCE [LARGE SCALE GENOMIC DNA]</scope>
    <source>
        <strain evidence="6 7">DSM 27372</strain>
    </source>
</reference>
<evidence type="ECO:0000259" key="5">
    <source>
        <dbReference type="PROSITE" id="PS50893"/>
    </source>
</evidence>
<keyword evidence="3" id="KW-0547">Nucleotide-binding</keyword>
<keyword evidence="7" id="KW-1185">Reference proteome</keyword>
<evidence type="ECO:0000313" key="6">
    <source>
        <dbReference type="EMBL" id="PYF76006.1"/>
    </source>
</evidence>
<evidence type="ECO:0000256" key="4">
    <source>
        <dbReference type="ARBA" id="ARBA00022840"/>
    </source>
</evidence>
<dbReference type="InterPro" id="IPR003439">
    <property type="entry name" value="ABC_transporter-like_ATP-bd"/>
</dbReference>
<keyword evidence="2" id="KW-0813">Transport</keyword>
<evidence type="ECO:0000256" key="1">
    <source>
        <dbReference type="ARBA" id="ARBA00005417"/>
    </source>
</evidence>
<dbReference type="RefSeq" id="WP_110828765.1">
    <property type="nucleotide sequence ID" value="NZ_QKLU01000002.1"/>
</dbReference>
<gene>
    <name evidence="6" type="ORF">B0O44_102562</name>
</gene>
<dbReference type="SUPFAM" id="SSF52540">
    <property type="entry name" value="P-loop containing nucleoside triphosphate hydrolases"/>
    <property type="match status" value="1"/>
</dbReference>
<keyword evidence="4 6" id="KW-0067">ATP-binding</keyword>